<dbReference type="EMBL" id="LAZR01001417">
    <property type="protein sequence ID" value="KKN45006.1"/>
    <property type="molecule type" value="Genomic_DNA"/>
</dbReference>
<sequence length="117" mass="14015">MMISIHYPKISIKEWRIEEEDEKYNIVVSYPKNTPFTCNQLCLIEQVNQFLIGEISIQPYDDRTDFITEIYKTGERPITIQELKIIQRRIEPEKKRKRVRVNNNDDEIPQTTNSNID</sequence>
<accession>A0A0F9T7Q9</accession>
<comment type="caution">
    <text evidence="2">The sequence shown here is derived from an EMBL/GenBank/DDBJ whole genome shotgun (WGS) entry which is preliminary data.</text>
</comment>
<organism evidence="2">
    <name type="scientific">marine sediment metagenome</name>
    <dbReference type="NCBI Taxonomy" id="412755"/>
    <lineage>
        <taxon>unclassified sequences</taxon>
        <taxon>metagenomes</taxon>
        <taxon>ecological metagenomes</taxon>
    </lineage>
</organism>
<feature type="region of interest" description="Disordered" evidence="1">
    <location>
        <begin position="95"/>
        <end position="117"/>
    </location>
</feature>
<dbReference type="AlphaFoldDB" id="A0A0F9T7Q9"/>
<evidence type="ECO:0000313" key="2">
    <source>
        <dbReference type="EMBL" id="KKN45006.1"/>
    </source>
</evidence>
<gene>
    <name evidence="2" type="ORF">LCGC14_0687670</name>
</gene>
<name>A0A0F9T7Q9_9ZZZZ</name>
<protein>
    <submittedName>
        <fullName evidence="2">Uncharacterized protein</fullName>
    </submittedName>
</protein>
<reference evidence="2" key="1">
    <citation type="journal article" date="2015" name="Nature">
        <title>Complex archaea that bridge the gap between prokaryotes and eukaryotes.</title>
        <authorList>
            <person name="Spang A."/>
            <person name="Saw J.H."/>
            <person name="Jorgensen S.L."/>
            <person name="Zaremba-Niedzwiedzka K."/>
            <person name="Martijn J."/>
            <person name="Lind A.E."/>
            <person name="van Eijk R."/>
            <person name="Schleper C."/>
            <person name="Guy L."/>
            <person name="Ettema T.J."/>
        </authorList>
    </citation>
    <scope>NUCLEOTIDE SEQUENCE</scope>
</reference>
<proteinExistence type="predicted"/>
<evidence type="ECO:0000256" key="1">
    <source>
        <dbReference type="SAM" id="MobiDB-lite"/>
    </source>
</evidence>